<feature type="compositionally biased region" description="Basic and acidic residues" evidence="1">
    <location>
        <begin position="1"/>
        <end position="12"/>
    </location>
</feature>
<proteinExistence type="predicted"/>
<gene>
    <name evidence="2" type="ORF">P7K49_036795</name>
</gene>
<evidence type="ECO:0000256" key="1">
    <source>
        <dbReference type="SAM" id="MobiDB-lite"/>
    </source>
</evidence>
<keyword evidence="3" id="KW-1185">Reference proteome</keyword>
<comment type="caution">
    <text evidence="2">The sequence shown here is derived from an EMBL/GenBank/DDBJ whole genome shotgun (WGS) entry which is preliminary data.</text>
</comment>
<accession>A0ABQ9TLT7</accession>
<reference evidence="2 3" key="1">
    <citation type="submission" date="2023-05" db="EMBL/GenBank/DDBJ databases">
        <title>B98-5 Cell Line De Novo Hybrid Assembly: An Optical Mapping Approach.</title>
        <authorList>
            <person name="Kananen K."/>
            <person name="Auerbach J.A."/>
            <person name="Kautto E."/>
            <person name="Blachly J.S."/>
        </authorList>
    </citation>
    <scope>NUCLEOTIDE SEQUENCE [LARGE SCALE GENOMIC DNA]</scope>
    <source>
        <strain evidence="2">B95-8</strain>
        <tissue evidence="2">Cell line</tissue>
    </source>
</reference>
<evidence type="ECO:0000313" key="3">
    <source>
        <dbReference type="Proteomes" id="UP001266305"/>
    </source>
</evidence>
<evidence type="ECO:0000313" key="2">
    <source>
        <dbReference type="EMBL" id="KAK2085495.1"/>
    </source>
</evidence>
<organism evidence="2 3">
    <name type="scientific">Saguinus oedipus</name>
    <name type="common">Cotton-top tamarin</name>
    <name type="synonym">Oedipomidas oedipus</name>
    <dbReference type="NCBI Taxonomy" id="9490"/>
    <lineage>
        <taxon>Eukaryota</taxon>
        <taxon>Metazoa</taxon>
        <taxon>Chordata</taxon>
        <taxon>Craniata</taxon>
        <taxon>Vertebrata</taxon>
        <taxon>Euteleostomi</taxon>
        <taxon>Mammalia</taxon>
        <taxon>Eutheria</taxon>
        <taxon>Euarchontoglires</taxon>
        <taxon>Primates</taxon>
        <taxon>Haplorrhini</taxon>
        <taxon>Platyrrhini</taxon>
        <taxon>Cebidae</taxon>
        <taxon>Callitrichinae</taxon>
        <taxon>Saguinus</taxon>
    </lineage>
</organism>
<sequence>MLDAECTSRDTCEESVPPWCNRPPAPQGENAVKTNPDTKTHVKSFYKSDIFT</sequence>
<protein>
    <submittedName>
        <fullName evidence="2">Uncharacterized protein</fullName>
    </submittedName>
</protein>
<name>A0ABQ9TLT7_SAGOE</name>
<feature type="non-terminal residue" evidence="2">
    <location>
        <position position="52"/>
    </location>
</feature>
<feature type="region of interest" description="Disordered" evidence="1">
    <location>
        <begin position="1"/>
        <end position="39"/>
    </location>
</feature>
<dbReference type="EMBL" id="JASSZA010000021">
    <property type="protein sequence ID" value="KAK2085495.1"/>
    <property type="molecule type" value="Genomic_DNA"/>
</dbReference>
<dbReference type="Proteomes" id="UP001266305">
    <property type="component" value="Unassembled WGS sequence"/>
</dbReference>